<evidence type="ECO:0000256" key="1">
    <source>
        <dbReference type="ARBA" id="ARBA00022737"/>
    </source>
</evidence>
<dbReference type="SMART" id="SM00248">
    <property type="entry name" value="ANK"/>
    <property type="match status" value="2"/>
</dbReference>
<evidence type="ECO:0000256" key="2">
    <source>
        <dbReference type="ARBA" id="ARBA00023043"/>
    </source>
</evidence>
<dbReference type="InterPro" id="IPR036770">
    <property type="entry name" value="Ankyrin_rpt-contain_sf"/>
</dbReference>
<dbReference type="EMBL" id="JAUESC010000002">
    <property type="protein sequence ID" value="KAK0604607.1"/>
    <property type="molecule type" value="Genomic_DNA"/>
</dbReference>
<gene>
    <name evidence="4" type="ORF">LWI29_017416</name>
</gene>
<evidence type="ECO:0000313" key="4">
    <source>
        <dbReference type="EMBL" id="KAK0604607.1"/>
    </source>
</evidence>
<sequence length="97" mass="10861">MHALYYVKQTLKVILKIALNIDFVLDMVEILLQAGEKIHKSKRDQHGWTPLHFAAHLGNIEIMKKLLGKDNSAAYKADKKGKTALHVAAGRGKVDIM</sequence>
<dbReference type="InterPro" id="IPR002110">
    <property type="entry name" value="Ankyrin_rpt"/>
</dbReference>
<keyword evidence="5" id="KW-1185">Reference proteome</keyword>
<organism evidence="4 5">
    <name type="scientific">Acer saccharum</name>
    <name type="common">Sugar maple</name>
    <dbReference type="NCBI Taxonomy" id="4024"/>
    <lineage>
        <taxon>Eukaryota</taxon>
        <taxon>Viridiplantae</taxon>
        <taxon>Streptophyta</taxon>
        <taxon>Embryophyta</taxon>
        <taxon>Tracheophyta</taxon>
        <taxon>Spermatophyta</taxon>
        <taxon>Magnoliopsida</taxon>
        <taxon>eudicotyledons</taxon>
        <taxon>Gunneridae</taxon>
        <taxon>Pentapetalae</taxon>
        <taxon>rosids</taxon>
        <taxon>malvids</taxon>
        <taxon>Sapindales</taxon>
        <taxon>Sapindaceae</taxon>
        <taxon>Hippocastanoideae</taxon>
        <taxon>Acereae</taxon>
        <taxon>Acer</taxon>
    </lineage>
</organism>
<dbReference type="PANTHER" id="PTHR24186">
    <property type="entry name" value="PROTEIN PHOSPHATASE 1 REGULATORY SUBUNIT"/>
    <property type="match status" value="1"/>
</dbReference>
<accession>A0AA39TCD8</accession>
<dbReference type="Proteomes" id="UP001168877">
    <property type="component" value="Unassembled WGS sequence"/>
</dbReference>
<feature type="repeat" description="ANK" evidence="3">
    <location>
        <begin position="80"/>
        <end position="97"/>
    </location>
</feature>
<protein>
    <submittedName>
        <fullName evidence="4">Uncharacterized protein</fullName>
    </submittedName>
</protein>
<keyword evidence="1" id="KW-0677">Repeat</keyword>
<dbReference type="Pfam" id="PF12796">
    <property type="entry name" value="Ank_2"/>
    <property type="match status" value="1"/>
</dbReference>
<dbReference type="GO" id="GO:0005886">
    <property type="term" value="C:plasma membrane"/>
    <property type="evidence" value="ECO:0007669"/>
    <property type="project" value="TreeGrafter"/>
</dbReference>
<evidence type="ECO:0000313" key="5">
    <source>
        <dbReference type="Proteomes" id="UP001168877"/>
    </source>
</evidence>
<feature type="repeat" description="ANK" evidence="3">
    <location>
        <begin position="46"/>
        <end position="78"/>
    </location>
</feature>
<dbReference type="PROSITE" id="PS50088">
    <property type="entry name" value="ANK_REPEAT"/>
    <property type="match status" value="2"/>
</dbReference>
<dbReference type="PROSITE" id="PS50297">
    <property type="entry name" value="ANK_REP_REGION"/>
    <property type="match status" value="2"/>
</dbReference>
<reference evidence="4" key="1">
    <citation type="journal article" date="2022" name="Plant J.">
        <title>Strategies of tolerance reflected in two North American maple genomes.</title>
        <authorList>
            <person name="McEvoy S.L."/>
            <person name="Sezen U.U."/>
            <person name="Trouern-Trend A."/>
            <person name="McMahon S.M."/>
            <person name="Schaberg P.G."/>
            <person name="Yang J."/>
            <person name="Wegrzyn J.L."/>
            <person name="Swenson N.G."/>
        </authorList>
    </citation>
    <scope>NUCLEOTIDE SEQUENCE</scope>
    <source>
        <strain evidence="4">NS2018</strain>
    </source>
</reference>
<dbReference type="PANTHER" id="PTHR24186:SF36">
    <property type="entry name" value="SERINE_THREONINE-PROTEIN PHOSPHATASE 6 REGULATORY ANKYRIN REPEAT SUBUNIT A-LIKE"/>
    <property type="match status" value="1"/>
</dbReference>
<reference evidence="4" key="2">
    <citation type="submission" date="2023-06" db="EMBL/GenBank/DDBJ databases">
        <authorList>
            <person name="Swenson N.G."/>
            <person name="Wegrzyn J.L."/>
            <person name="Mcevoy S.L."/>
        </authorList>
    </citation>
    <scope>NUCLEOTIDE SEQUENCE</scope>
    <source>
        <strain evidence="4">NS2018</strain>
        <tissue evidence="4">Leaf</tissue>
    </source>
</reference>
<keyword evidence="2 3" id="KW-0040">ANK repeat</keyword>
<dbReference type="Gene3D" id="1.25.40.20">
    <property type="entry name" value="Ankyrin repeat-containing domain"/>
    <property type="match status" value="1"/>
</dbReference>
<proteinExistence type="predicted"/>
<name>A0AA39TCD8_ACESA</name>
<evidence type="ECO:0000256" key="3">
    <source>
        <dbReference type="PROSITE-ProRule" id="PRU00023"/>
    </source>
</evidence>
<comment type="caution">
    <text evidence="4">The sequence shown here is derived from an EMBL/GenBank/DDBJ whole genome shotgun (WGS) entry which is preliminary data.</text>
</comment>
<dbReference type="AlphaFoldDB" id="A0AA39TCD8"/>
<dbReference type="SUPFAM" id="SSF48403">
    <property type="entry name" value="Ankyrin repeat"/>
    <property type="match status" value="1"/>
</dbReference>